<dbReference type="EMBL" id="UZAN01070812">
    <property type="protein sequence ID" value="VDP94981.1"/>
    <property type="molecule type" value="Genomic_DNA"/>
</dbReference>
<sequence>MACNYKVHLRAASPFWRWYEQTFKDMFCDLGRLCRLWDSEREEERERELKRELERDGSREILNAATWVIYSSRRRFTWSFASFHE</sequence>
<evidence type="ECO:0000313" key="2">
    <source>
        <dbReference type="Proteomes" id="UP000272942"/>
    </source>
</evidence>
<proteinExistence type="predicted"/>
<evidence type="ECO:0000313" key="1">
    <source>
        <dbReference type="EMBL" id="VDP94981.1"/>
    </source>
</evidence>
<reference evidence="3" key="1">
    <citation type="submission" date="2016-06" db="UniProtKB">
        <authorList>
            <consortium name="WormBaseParasite"/>
        </authorList>
    </citation>
    <scope>IDENTIFICATION</scope>
</reference>
<dbReference type="AlphaFoldDB" id="A0A183BEP1"/>
<gene>
    <name evidence="1" type="ORF">ECPE_LOCUS17676</name>
</gene>
<reference evidence="1 2" key="2">
    <citation type="submission" date="2018-11" db="EMBL/GenBank/DDBJ databases">
        <authorList>
            <consortium name="Pathogen Informatics"/>
        </authorList>
    </citation>
    <scope>NUCLEOTIDE SEQUENCE [LARGE SCALE GENOMIC DNA]</scope>
    <source>
        <strain evidence="1 2">Egypt</strain>
    </source>
</reference>
<organism evidence="3">
    <name type="scientific">Echinostoma caproni</name>
    <dbReference type="NCBI Taxonomy" id="27848"/>
    <lineage>
        <taxon>Eukaryota</taxon>
        <taxon>Metazoa</taxon>
        <taxon>Spiralia</taxon>
        <taxon>Lophotrochozoa</taxon>
        <taxon>Platyhelminthes</taxon>
        <taxon>Trematoda</taxon>
        <taxon>Digenea</taxon>
        <taxon>Plagiorchiida</taxon>
        <taxon>Echinostomata</taxon>
        <taxon>Echinostomatoidea</taxon>
        <taxon>Echinostomatidae</taxon>
        <taxon>Echinostoma</taxon>
    </lineage>
</organism>
<evidence type="ECO:0000313" key="3">
    <source>
        <dbReference type="WBParaSite" id="ECPE_0001772101-mRNA-1"/>
    </source>
</evidence>
<dbReference type="Proteomes" id="UP000272942">
    <property type="component" value="Unassembled WGS sequence"/>
</dbReference>
<protein>
    <submittedName>
        <fullName evidence="1 3">Uncharacterized protein</fullName>
    </submittedName>
</protein>
<keyword evidence="2" id="KW-1185">Reference proteome</keyword>
<accession>A0A183BEP1</accession>
<name>A0A183BEP1_9TREM</name>
<dbReference type="WBParaSite" id="ECPE_0001772101-mRNA-1">
    <property type="protein sequence ID" value="ECPE_0001772101-mRNA-1"/>
    <property type="gene ID" value="ECPE_0001772101"/>
</dbReference>